<evidence type="ECO:0000259" key="5">
    <source>
        <dbReference type="Pfam" id="PF04542"/>
    </source>
</evidence>
<keyword evidence="2" id="KW-0731">Sigma factor</keyword>
<organism evidence="7 8">
    <name type="scientific">Paenibacillus spiritus</name>
    <dbReference type="NCBI Taxonomy" id="2496557"/>
    <lineage>
        <taxon>Bacteria</taxon>
        <taxon>Bacillati</taxon>
        <taxon>Bacillota</taxon>
        <taxon>Bacilli</taxon>
        <taxon>Bacillales</taxon>
        <taxon>Paenibacillaceae</taxon>
        <taxon>Paenibacillus</taxon>
    </lineage>
</organism>
<dbReference type="EMBL" id="VYKK01000004">
    <property type="protein sequence ID" value="KAA9007223.1"/>
    <property type="molecule type" value="Genomic_DNA"/>
</dbReference>
<dbReference type="NCBIfam" id="TIGR02937">
    <property type="entry name" value="sigma70-ECF"/>
    <property type="match status" value="1"/>
</dbReference>
<dbReference type="OrthoDB" id="2627378at2"/>
<dbReference type="RefSeq" id="WP_150456513.1">
    <property type="nucleotide sequence ID" value="NZ_VYKK01000004.1"/>
</dbReference>
<accession>A0A5J5GHL0</accession>
<dbReference type="SUPFAM" id="SSF88946">
    <property type="entry name" value="Sigma2 domain of RNA polymerase sigma factors"/>
    <property type="match status" value="1"/>
</dbReference>
<evidence type="ECO:0000313" key="8">
    <source>
        <dbReference type="Proteomes" id="UP000367750"/>
    </source>
</evidence>
<dbReference type="SUPFAM" id="SSF88659">
    <property type="entry name" value="Sigma3 and sigma4 domains of RNA polymerase sigma factors"/>
    <property type="match status" value="1"/>
</dbReference>
<evidence type="ECO:0000256" key="1">
    <source>
        <dbReference type="ARBA" id="ARBA00023015"/>
    </source>
</evidence>
<dbReference type="Gene3D" id="1.20.120.1810">
    <property type="match status" value="1"/>
</dbReference>
<feature type="domain" description="RNA polymerase sigma-70 region 4" evidence="6">
    <location>
        <begin position="163"/>
        <end position="207"/>
    </location>
</feature>
<dbReference type="InterPro" id="IPR007627">
    <property type="entry name" value="RNA_pol_sigma70_r2"/>
</dbReference>
<keyword evidence="3" id="KW-0238">DNA-binding</keyword>
<dbReference type="Pfam" id="PF04545">
    <property type="entry name" value="Sigma70_r4"/>
    <property type="match status" value="1"/>
</dbReference>
<dbReference type="Gene3D" id="1.20.140.160">
    <property type="match status" value="1"/>
</dbReference>
<dbReference type="AlphaFoldDB" id="A0A5J5GHL0"/>
<dbReference type="GO" id="GO:0016987">
    <property type="term" value="F:sigma factor activity"/>
    <property type="evidence" value="ECO:0007669"/>
    <property type="project" value="UniProtKB-KW"/>
</dbReference>
<protein>
    <submittedName>
        <fullName evidence="7">Sigma-70 family RNA polymerase sigma factor</fullName>
    </submittedName>
</protein>
<evidence type="ECO:0000259" key="6">
    <source>
        <dbReference type="Pfam" id="PF04545"/>
    </source>
</evidence>
<feature type="domain" description="RNA polymerase sigma-70 region 2" evidence="5">
    <location>
        <begin position="34"/>
        <end position="96"/>
    </location>
</feature>
<dbReference type="InterPro" id="IPR013325">
    <property type="entry name" value="RNA_pol_sigma_r2"/>
</dbReference>
<dbReference type="InterPro" id="IPR014284">
    <property type="entry name" value="RNA_pol_sigma-70_dom"/>
</dbReference>
<sequence length="213" mass="24833">MNIKSVRRSTDFNNEDSIKRYMETNNSELKELIFKNNIPLVQLLARRWKLRGSTTPVEELWSLGFLGLTKAFNTYRLDKGIKFNSYAGACIWREFKVAATSQTYQCRSKYKSVSMENQIRLRGNKQIAIADTIADDNQLPVTEMTIRNELIDKFHKIVDSQFTPIERKVSTKYFFEGKGYQEIGQDLNISRQAVHQAFIRGINKLKKEFESEI</sequence>
<dbReference type="Proteomes" id="UP000367750">
    <property type="component" value="Unassembled WGS sequence"/>
</dbReference>
<comment type="caution">
    <text evidence="7">The sequence shown here is derived from an EMBL/GenBank/DDBJ whole genome shotgun (WGS) entry which is preliminary data.</text>
</comment>
<reference evidence="7 8" key="1">
    <citation type="submission" date="2019-09" db="EMBL/GenBank/DDBJ databases">
        <title>Bacillus ochoae sp. nov., Paenibacillus whitsoniae sp. nov., Paenibacillus spiritus sp. nov. Isolated from the Mars Exploration Rover during spacecraft assembly.</title>
        <authorList>
            <person name="Seuylemezian A."/>
            <person name="Vaishampayan P."/>
        </authorList>
    </citation>
    <scope>NUCLEOTIDE SEQUENCE [LARGE SCALE GENOMIC DNA]</scope>
    <source>
        <strain evidence="7 8">MER_111</strain>
    </source>
</reference>
<dbReference type="InterPro" id="IPR013324">
    <property type="entry name" value="RNA_pol_sigma_r3/r4-like"/>
</dbReference>
<dbReference type="GO" id="GO:0006352">
    <property type="term" value="P:DNA-templated transcription initiation"/>
    <property type="evidence" value="ECO:0007669"/>
    <property type="project" value="InterPro"/>
</dbReference>
<dbReference type="GO" id="GO:0003677">
    <property type="term" value="F:DNA binding"/>
    <property type="evidence" value="ECO:0007669"/>
    <property type="project" value="UniProtKB-KW"/>
</dbReference>
<dbReference type="InterPro" id="IPR007630">
    <property type="entry name" value="RNA_pol_sigma70_r4"/>
</dbReference>
<keyword evidence="8" id="KW-1185">Reference proteome</keyword>
<evidence type="ECO:0000256" key="3">
    <source>
        <dbReference type="ARBA" id="ARBA00023125"/>
    </source>
</evidence>
<evidence type="ECO:0000313" key="7">
    <source>
        <dbReference type="EMBL" id="KAA9007223.1"/>
    </source>
</evidence>
<dbReference type="PANTHER" id="PTHR30385">
    <property type="entry name" value="SIGMA FACTOR F FLAGELLAR"/>
    <property type="match status" value="1"/>
</dbReference>
<evidence type="ECO:0000256" key="2">
    <source>
        <dbReference type="ARBA" id="ARBA00023082"/>
    </source>
</evidence>
<proteinExistence type="predicted"/>
<keyword evidence="4" id="KW-0804">Transcription</keyword>
<name>A0A5J5GHL0_9BACL</name>
<gene>
    <name evidence="7" type="ORF">F4V43_01680</name>
</gene>
<keyword evidence="1" id="KW-0805">Transcription regulation</keyword>
<evidence type="ECO:0000256" key="4">
    <source>
        <dbReference type="ARBA" id="ARBA00023163"/>
    </source>
</evidence>
<dbReference type="Pfam" id="PF04542">
    <property type="entry name" value="Sigma70_r2"/>
    <property type="match status" value="1"/>
</dbReference>